<sequence length="197" mass="22718">MPDEDVLVIEVTLSYKMYVDGAFHKEGVGAGVVVVTSEGEVLSYSFTLTQNCSKNIVEYQALIFRLQMSIHIKQLHLKVYRDSLLVVNLLLGFYEVKKPELLPYDNYAKRLMGCLGDVEFEHLSRRDNKQTDALAKLSSTLSMTDKEAHIPICKSWVIPPIFSNDEDEIFQEEENHITEVFKVQDEDWRQPPIDYLK</sequence>
<accession>A0AAW2U8M3</accession>
<evidence type="ECO:0000313" key="2">
    <source>
        <dbReference type="EMBL" id="KAL0413300.1"/>
    </source>
</evidence>
<comment type="caution">
    <text evidence="2">The sequence shown here is derived from an EMBL/GenBank/DDBJ whole genome shotgun (WGS) entry which is preliminary data.</text>
</comment>
<dbReference type="PANTHER" id="PTHR48475:SF1">
    <property type="entry name" value="RNASE H TYPE-1 DOMAIN-CONTAINING PROTEIN"/>
    <property type="match status" value="1"/>
</dbReference>
<dbReference type="InterPro" id="IPR002156">
    <property type="entry name" value="RNaseH_domain"/>
</dbReference>
<dbReference type="GO" id="GO:0003676">
    <property type="term" value="F:nucleic acid binding"/>
    <property type="evidence" value="ECO:0007669"/>
    <property type="project" value="InterPro"/>
</dbReference>
<proteinExistence type="predicted"/>
<organism evidence="2">
    <name type="scientific">Sesamum radiatum</name>
    <name type="common">Black benniseed</name>
    <dbReference type="NCBI Taxonomy" id="300843"/>
    <lineage>
        <taxon>Eukaryota</taxon>
        <taxon>Viridiplantae</taxon>
        <taxon>Streptophyta</taxon>
        <taxon>Embryophyta</taxon>
        <taxon>Tracheophyta</taxon>
        <taxon>Spermatophyta</taxon>
        <taxon>Magnoliopsida</taxon>
        <taxon>eudicotyledons</taxon>
        <taxon>Gunneridae</taxon>
        <taxon>Pentapetalae</taxon>
        <taxon>asterids</taxon>
        <taxon>lamiids</taxon>
        <taxon>Lamiales</taxon>
        <taxon>Pedaliaceae</taxon>
        <taxon>Sesamum</taxon>
    </lineage>
</organism>
<dbReference type="InterPro" id="IPR012337">
    <property type="entry name" value="RNaseH-like_sf"/>
</dbReference>
<protein>
    <recommendedName>
        <fullName evidence="1">RNase H type-1 domain-containing protein</fullName>
    </recommendedName>
</protein>
<reference evidence="2" key="1">
    <citation type="submission" date="2020-06" db="EMBL/GenBank/DDBJ databases">
        <authorList>
            <person name="Li T."/>
            <person name="Hu X."/>
            <person name="Zhang T."/>
            <person name="Song X."/>
            <person name="Zhang H."/>
            <person name="Dai N."/>
            <person name="Sheng W."/>
            <person name="Hou X."/>
            <person name="Wei L."/>
        </authorList>
    </citation>
    <scope>NUCLEOTIDE SEQUENCE</scope>
    <source>
        <strain evidence="2">G02</strain>
        <tissue evidence="2">Leaf</tissue>
    </source>
</reference>
<dbReference type="AlphaFoldDB" id="A0AAW2U8M3"/>
<dbReference type="GO" id="GO:0004523">
    <property type="term" value="F:RNA-DNA hybrid ribonuclease activity"/>
    <property type="evidence" value="ECO:0007669"/>
    <property type="project" value="InterPro"/>
</dbReference>
<dbReference type="InterPro" id="IPR036397">
    <property type="entry name" value="RNaseH_sf"/>
</dbReference>
<reference evidence="2" key="2">
    <citation type="journal article" date="2024" name="Plant">
        <title>Genomic evolution and insights into agronomic trait innovations of Sesamum species.</title>
        <authorList>
            <person name="Miao H."/>
            <person name="Wang L."/>
            <person name="Qu L."/>
            <person name="Liu H."/>
            <person name="Sun Y."/>
            <person name="Le M."/>
            <person name="Wang Q."/>
            <person name="Wei S."/>
            <person name="Zheng Y."/>
            <person name="Lin W."/>
            <person name="Duan Y."/>
            <person name="Cao H."/>
            <person name="Xiong S."/>
            <person name="Wang X."/>
            <person name="Wei L."/>
            <person name="Li C."/>
            <person name="Ma Q."/>
            <person name="Ju M."/>
            <person name="Zhao R."/>
            <person name="Li G."/>
            <person name="Mu C."/>
            <person name="Tian Q."/>
            <person name="Mei H."/>
            <person name="Zhang T."/>
            <person name="Gao T."/>
            <person name="Zhang H."/>
        </authorList>
    </citation>
    <scope>NUCLEOTIDE SEQUENCE</scope>
    <source>
        <strain evidence="2">G02</strain>
    </source>
</reference>
<evidence type="ECO:0000259" key="1">
    <source>
        <dbReference type="Pfam" id="PF13456"/>
    </source>
</evidence>
<gene>
    <name evidence="2" type="ORF">Sradi_1531700</name>
</gene>
<feature type="domain" description="RNase H type-1" evidence="1">
    <location>
        <begin position="19"/>
        <end position="137"/>
    </location>
</feature>
<dbReference type="Pfam" id="PF13456">
    <property type="entry name" value="RVT_3"/>
    <property type="match status" value="1"/>
</dbReference>
<dbReference type="Gene3D" id="3.30.420.10">
    <property type="entry name" value="Ribonuclease H-like superfamily/Ribonuclease H"/>
    <property type="match status" value="1"/>
</dbReference>
<name>A0AAW2U8M3_SESRA</name>
<dbReference type="PANTHER" id="PTHR48475">
    <property type="entry name" value="RIBONUCLEASE H"/>
    <property type="match status" value="1"/>
</dbReference>
<dbReference type="EMBL" id="JACGWJ010000006">
    <property type="protein sequence ID" value="KAL0413300.1"/>
    <property type="molecule type" value="Genomic_DNA"/>
</dbReference>
<dbReference type="SUPFAM" id="SSF53098">
    <property type="entry name" value="Ribonuclease H-like"/>
    <property type="match status" value="1"/>
</dbReference>